<gene>
    <name evidence="1" type="ORF">BLW93_03435</name>
</gene>
<dbReference type="EMBL" id="MOEN01000009">
    <property type="protein sequence ID" value="OMH40740.1"/>
    <property type="molecule type" value="Genomic_DNA"/>
</dbReference>
<organism evidence="1 2">
    <name type="scientific">Desulfurobacterium indicum</name>
    <dbReference type="NCBI Taxonomy" id="1914305"/>
    <lineage>
        <taxon>Bacteria</taxon>
        <taxon>Pseudomonadati</taxon>
        <taxon>Aquificota</taxon>
        <taxon>Aquificia</taxon>
        <taxon>Desulfurobacteriales</taxon>
        <taxon>Desulfurobacteriaceae</taxon>
        <taxon>Desulfurobacterium</taxon>
    </lineage>
</organism>
<name>A0A1R1MLY9_9BACT</name>
<dbReference type="OrthoDB" id="15241at2"/>
<dbReference type="Proteomes" id="UP000187408">
    <property type="component" value="Unassembled WGS sequence"/>
</dbReference>
<accession>A0A1R1MLY9</accession>
<evidence type="ECO:0000313" key="2">
    <source>
        <dbReference type="Proteomes" id="UP000187408"/>
    </source>
</evidence>
<sequence length="125" mass="14396">MKEIENIWPFQELFVDPELALKTEKVKATVNLKTAVSIKKMENLTAVIVEIFGSITEGKCQIANIRFVNVTMVENPVKNREKLREKFLKKRVKELLSFLPDYLSRAGISIEKYIENGNLTVPDRN</sequence>
<dbReference type="RefSeq" id="WP_076712718.1">
    <property type="nucleotide sequence ID" value="NZ_MOEN01000009.1"/>
</dbReference>
<keyword evidence="2" id="KW-1185">Reference proteome</keyword>
<reference evidence="1 2" key="1">
    <citation type="submission" date="2016-10" db="EMBL/GenBank/DDBJ databases">
        <title>Genome sequence of a sulfur-reducing bacterium Desulfurobacterium indicum K6013.</title>
        <authorList>
            <person name="Cao J."/>
            <person name="Shao Z."/>
            <person name="Alain K."/>
            <person name="Jebbar M."/>
        </authorList>
    </citation>
    <scope>NUCLEOTIDE SEQUENCE [LARGE SCALE GENOMIC DNA]</scope>
    <source>
        <strain evidence="1 2">K6013</strain>
    </source>
</reference>
<dbReference type="AlphaFoldDB" id="A0A1R1MLY9"/>
<comment type="caution">
    <text evidence="1">The sequence shown here is derived from an EMBL/GenBank/DDBJ whole genome shotgun (WGS) entry which is preliminary data.</text>
</comment>
<protein>
    <submittedName>
        <fullName evidence="1">Uncharacterized protein</fullName>
    </submittedName>
</protein>
<evidence type="ECO:0000313" key="1">
    <source>
        <dbReference type="EMBL" id="OMH40740.1"/>
    </source>
</evidence>
<proteinExistence type="predicted"/>